<comment type="cofactor">
    <cofactor evidence="1">
        <name>Mg(2+)</name>
        <dbReference type="ChEBI" id="CHEBI:18420"/>
    </cofactor>
</comment>
<dbReference type="Gene3D" id="3.30.1610.20">
    <property type="entry name" value="Hen1, N-terminal domain"/>
    <property type="match status" value="1"/>
</dbReference>
<evidence type="ECO:0000256" key="12">
    <source>
        <dbReference type="ARBA" id="ARBA00048418"/>
    </source>
</evidence>
<dbReference type="RefSeq" id="WP_062686320.1">
    <property type="nucleotide sequence ID" value="NZ_KQ758628.1"/>
</dbReference>
<gene>
    <name evidence="15" type="ORF">AS180_02650</name>
</gene>
<evidence type="ECO:0000256" key="9">
    <source>
        <dbReference type="ARBA" id="ARBA00022884"/>
    </source>
</evidence>
<dbReference type="Pfam" id="PF12623">
    <property type="entry name" value="Hen1_L"/>
    <property type="match status" value="1"/>
</dbReference>
<evidence type="ECO:0000313" key="15">
    <source>
        <dbReference type="EMBL" id="KSU89464.1"/>
    </source>
</evidence>
<dbReference type="GO" id="GO:0031047">
    <property type="term" value="P:regulatory ncRNA-mediated gene silencing"/>
    <property type="evidence" value="ECO:0007669"/>
    <property type="project" value="UniProtKB-KW"/>
</dbReference>
<evidence type="ECO:0000256" key="1">
    <source>
        <dbReference type="ARBA" id="ARBA00001946"/>
    </source>
</evidence>
<evidence type="ECO:0000256" key="13">
    <source>
        <dbReference type="SAM" id="MobiDB-lite"/>
    </source>
</evidence>
<organism evidence="15 16">
    <name type="scientific">Priestia veravalensis</name>
    <dbReference type="NCBI Taxonomy" id="1414648"/>
    <lineage>
        <taxon>Bacteria</taxon>
        <taxon>Bacillati</taxon>
        <taxon>Bacillota</taxon>
        <taxon>Bacilli</taxon>
        <taxon>Bacillales</taxon>
        <taxon>Bacillaceae</taxon>
        <taxon>Priestia</taxon>
    </lineage>
</organism>
<dbReference type="Proteomes" id="UP000053681">
    <property type="component" value="Unassembled WGS sequence"/>
</dbReference>
<dbReference type="InterPro" id="IPR024740">
    <property type="entry name" value="Hen1_N"/>
</dbReference>
<comment type="similarity">
    <text evidence="2">Belongs to the methyltransferase superfamily. HEN1 family.</text>
</comment>
<evidence type="ECO:0000256" key="5">
    <source>
        <dbReference type="ARBA" id="ARBA00022679"/>
    </source>
</evidence>
<evidence type="ECO:0000256" key="10">
    <source>
        <dbReference type="ARBA" id="ARBA00023158"/>
    </source>
</evidence>
<feature type="domain" description="Hen1 N-terminal" evidence="14">
    <location>
        <begin position="1"/>
        <end position="233"/>
    </location>
</feature>
<accession>A0A0V8JRB0</accession>
<dbReference type="AlphaFoldDB" id="A0A0V8JRB0"/>
<evidence type="ECO:0000313" key="16">
    <source>
        <dbReference type="Proteomes" id="UP000053681"/>
    </source>
</evidence>
<dbReference type="GO" id="GO:0090486">
    <property type="term" value="F:small RNA 2'-O-methyltransferase activity"/>
    <property type="evidence" value="ECO:0007669"/>
    <property type="project" value="UniProtKB-EC"/>
</dbReference>
<sequence length="455" mass="52365">MQLSMKVKGEGAENVSRLIAKNPSNPYERMEKGQNVRLAFTTFEAYEAEFIIYVDVDPIELVKSGSNHFDITHYINDREFAVSSLFCSYIRKALGTALNGKPKEEYSEWVHHAFDLEVSFGPIASHLPDQRIQELFEPMGYAVEIERRDIDYTFDLKTRSTARYVTLKGIVTVQQALQHLFILIPVLDNFKHYFLDEREIEKIERYGEGWLDAHPLKSYIYEQSLRFKDLVKQANVATNTEKKQKNDDTDQAKTPLNELRYQAILKKVQSLPAKGTVVDFGSGEGKLATRLGFIPGIGEILAVEPSQSAQLKALERFEKAAAKPNFIQPRSVWGSLFYYDAQLQGADVIILCEVIEHINEERLPGIMNTIFTFYQPKSLIVTTPNQEYNAVYQMNETMRHADHRFEWNRREFASWCEAWTQDFPYSITIEGIGEENDEDGSPTQMCTFERKEGDN</sequence>
<evidence type="ECO:0000259" key="14">
    <source>
        <dbReference type="Pfam" id="PF12623"/>
    </source>
</evidence>
<keyword evidence="16" id="KW-1185">Reference proteome</keyword>
<name>A0A0V8JRB0_9BACI</name>
<keyword evidence="9" id="KW-0694">RNA-binding</keyword>
<dbReference type="EMBL" id="LNQP01000005">
    <property type="protein sequence ID" value="KSU89464.1"/>
    <property type="molecule type" value="Genomic_DNA"/>
</dbReference>
<dbReference type="GO" id="GO:0003723">
    <property type="term" value="F:RNA binding"/>
    <property type="evidence" value="ECO:0007669"/>
    <property type="project" value="UniProtKB-KW"/>
</dbReference>
<feature type="region of interest" description="Disordered" evidence="13">
    <location>
        <begin position="432"/>
        <end position="455"/>
    </location>
</feature>
<dbReference type="InterPro" id="IPR038546">
    <property type="entry name" value="Hen1_N_sf"/>
</dbReference>
<keyword evidence="5 15" id="KW-0808">Transferase</keyword>
<dbReference type="PANTHER" id="PTHR21404">
    <property type="entry name" value="HEN1"/>
    <property type="match status" value="1"/>
</dbReference>
<dbReference type="NCBIfam" id="TIGR04074">
    <property type="entry name" value="bacter_Hen1"/>
    <property type="match status" value="1"/>
</dbReference>
<evidence type="ECO:0000256" key="11">
    <source>
        <dbReference type="ARBA" id="ARBA00035025"/>
    </source>
</evidence>
<comment type="caution">
    <text evidence="15">The sequence shown here is derived from an EMBL/GenBank/DDBJ whole genome shotgun (WGS) entry which is preliminary data.</text>
</comment>
<evidence type="ECO:0000256" key="7">
    <source>
        <dbReference type="ARBA" id="ARBA00022723"/>
    </source>
</evidence>
<dbReference type="GO" id="GO:0046872">
    <property type="term" value="F:metal ion binding"/>
    <property type="evidence" value="ECO:0007669"/>
    <property type="project" value="UniProtKB-KW"/>
</dbReference>
<comment type="catalytic activity">
    <reaction evidence="12">
        <text>small RNA 3'-end nucleotide + S-adenosyl-L-methionine = small RNA 3'-end 2'-O-methylnucleotide + S-adenosyl-L-homocysteine + H(+)</text>
        <dbReference type="Rhea" id="RHEA:37887"/>
        <dbReference type="Rhea" id="RHEA-COMP:10415"/>
        <dbReference type="Rhea" id="RHEA-COMP:10416"/>
        <dbReference type="ChEBI" id="CHEBI:15378"/>
        <dbReference type="ChEBI" id="CHEBI:57856"/>
        <dbReference type="ChEBI" id="CHEBI:59789"/>
        <dbReference type="ChEBI" id="CHEBI:74896"/>
        <dbReference type="ChEBI" id="CHEBI:74898"/>
        <dbReference type="EC" id="2.1.1.386"/>
    </reaction>
</comment>
<evidence type="ECO:0000256" key="4">
    <source>
        <dbReference type="ARBA" id="ARBA00022603"/>
    </source>
</evidence>
<evidence type="ECO:0000256" key="8">
    <source>
        <dbReference type="ARBA" id="ARBA00022842"/>
    </source>
</evidence>
<dbReference type="InterPro" id="IPR029063">
    <property type="entry name" value="SAM-dependent_MTases_sf"/>
</dbReference>
<keyword evidence="7" id="KW-0479">Metal-binding</keyword>
<dbReference type="EC" id="2.1.1.386" evidence="11"/>
<dbReference type="SUPFAM" id="SSF53335">
    <property type="entry name" value="S-adenosyl-L-methionine-dependent methyltransferases"/>
    <property type="match status" value="1"/>
</dbReference>
<keyword evidence="10" id="KW-0943">RNA-mediated gene silencing</keyword>
<dbReference type="Pfam" id="PF13489">
    <property type="entry name" value="Methyltransf_23"/>
    <property type="match status" value="1"/>
</dbReference>
<dbReference type="Gene3D" id="3.40.50.150">
    <property type="entry name" value="Vaccinia Virus protein VP39"/>
    <property type="match status" value="1"/>
</dbReference>
<protein>
    <recommendedName>
        <fullName evidence="3">Small RNA 2'-O-methyltransferase</fullName>
        <ecNumber evidence="11">2.1.1.386</ecNumber>
    </recommendedName>
</protein>
<keyword evidence="8" id="KW-0460">Magnesium</keyword>
<evidence type="ECO:0000256" key="6">
    <source>
        <dbReference type="ARBA" id="ARBA00022691"/>
    </source>
</evidence>
<dbReference type="InterPro" id="IPR024026">
    <property type="entry name" value="3'-RNA_MeTfrase_Hen1_bac"/>
</dbReference>
<keyword evidence="4 15" id="KW-0489">Methyltransferase</keyword>
<reference evidence="15 16" key="1">
    <citation type="submission" date="2015-11" db="EMBL/GenBank/DDBJ databases">
        <title>Bacillus caseinolyticus sp nov.</title>
        <authorList>
            <person name="Dastager S.G."/>
            <person name="Mawlankar R."/>
        </authorList>
    </citation>
    <scope>NUCLEOTIDE SEQUENCE [LARGE SCALE GENOMIC DNA]</scope>
    <source>
        <strain evidence="15 16">SGD-V-76</strain>
    </source>
</reference>
<dbReference type="PANTHER" id="PTHR21404:SF3">
    <property type="entry name" value="SMALL RNA 2'-O-METHYLTRANSFERASE"/>
    <property type="match status" value="1"/>
</dbReference>
<keyword evidence="6" id="KW-0949">S-adenosyl-L-methionine</keyword>
<evidence type="ECO:0000256" key="2">
    <source>
        <dbReference type="ARBA" id="ARBA00009026"/>
    </source>
</evidence>
<proteinExistence type="inferred from homology"/>
<dbReference type="InterPro" id="IPR026610">
    <property type="entry name" value="Hen1"/>
</dbReference>
<evidence type="ECO:0000256" key="3">
    <source>
        <dbReference type="ARBA" id="ARBA00021330"/>
    </source>
</evidence>
<dbReference type="GO" id="GO:0001510">
    <property type="term" value="P:RNA methylation"/>
    <property type="evidence" value="ECO:0007669"/>
    <property type="project" value="InterPro"/>
</dbReference>